<dbReference type="AlphaFoldDB" id="B8HSW7"/>
<accession>B8HSW7</accession>
<dbReference type="InterPro" id="IPR012902">
    <property type="entry name" value="N_methyl_site"/>
</dbReference>
<evidence type="ECO:0000256" key="7">
    <source>
        <dbReference type="ARBA" id="ARBA00023136"/>
    </source>
</evidence>
<evidence type="ECO:0000313" key="10">
    <source>
        <dbReference type="EMBL" id="ACL42764.1"/>
    </source>
</evidence>
<keyword evidence="5 8" id="KW-0812">Transmembrane</keyword>
<feature type="domain" description="General secretion pathway GspH" evidence="9">
    <location>
        <begin position="50"/>
        <end position="151"/>
    </location>
</feature>
<dbReference type="GO" id="GO:0015627">
    <property type="term" value="C:type II protein secretion system complex"/>
    <property type="evidence" value="ECO:0007669"/>
    <property type="project" value="InterPro"/>
</dbReference>
<dbReference type="InterPro" id="IPR022346">
    <property type="entry name" value="T2SS_GspH"/>
</dbReference>
<evidence type="ECO:0000259" key="9">
    <source>
        <dbReference type="Pfam" id="PF12019"/>
    </source>
</evidence>
<dbReference type="PROSITE" id="PS00409">
    <property type="entry name" value="PROKAR_NTER_METHYL"/>
    <property type="match status" value="1"/>
</dbReference>
<sequence>MPRLNAPNQRGLTLIEVVVVAAIVAILAALFLPNFLAWLNNRRVANGLARVQGAFQEAQRQAIRTGVNCVVNLTTGTNGSLTSSTNCLPTGNRSLGEDSGFLGNLQASLQLRSSVASITFDKNGFPTGLGGTFVIALPGSGAQQKCFVISNAVGLMRSGDYLSSDTTGANPSNCTTAQL</sequence>
<dbReference type="HOGENOM" id="CLU_102971_0_0_3"/>
<dbReference type="NCBIfam" id="TIGR02532">
    <property type="entry name" value="IV_pilin_GFxxxE"/>
    <property type="match status" value="1"/>
</dbReference>
<dbReference type="GO" id="GO:0005886">
    <property type="term" value="C:plasma membrane"/>
    <property type="evidence" value="ECO:0007669"/>
    <property type="project" value="UniProtKB-SubCell"/>
</dbReference>
<name>B8HSW7_CYAP4</name>
<dbReference type="GO" id="GO:0015628">
    <property type="term" value="P:protein secretion by the type II secretion system"/>
    <property type="evidence" value="ECO:0007669"/>
    <property type="project" value="InterPro"/>
</dbReference>
<dbReference type="EMBL" id="CP001344">
    <property type="protein sequence ID" value="ACL42764.1"/>
    <property type="molecule type" value="Genomic_DNA"/>
</dbReference>
<evidence type="ECO:0000256" key="1">
    <source>
        <dbReference type="ARBA" id="ARBA00004377"/>
    </source>
</evidence>
<protein>
    <submittedName>
        <fullName evidence="10">Type 4 prepilin-like protein</fullName>
    </submittedName>
</protein>
<dbReference type="Pfam" id="PF12019">
    <property type="entry name" value="GspH"/>
    <property type="match status" value="1"/>
</dbReference>
<gene>
    <name evidence="10" type="ordered locus">Cyan7425_0372</name>
</gene>
<dbReference type="STRING" id="395961.Cyan7425_0372"/>
<dbReference type="OrthoDB" id="465504at2"/>
<dbReference type="KEGG" id="cyn:Cyan7425_0372"/>
<keyword evidence="2" id="KW-1003">Cell membrane</keyword>
<evidence type="ECO:0000256" key="5">
    <source>
        <dbReference type="ARBA" id="ARBA00022692"/>
    </source>
</evidence>
<comment type="subcellular location">
    <subcellularLocation>
        <location evidence="1">Cell inner membrane</location>
        <topology evidence="1">Single-pass membrane protein</topology>
    </subcellularLocation>
</comment>
<organism evidence="10">
    <name type="scientific">Cyanothece sp. (strain PCC 7425 / ATCC 29141)</name>
    <dbReference type="NCBI Taxonomy" id="395961"/>
    <lineage>
        <taxon>Bacteria</taxon>
        <taxon>Bacillati</taxon>
        <taxon>Cyanobacteriota</taxon>
        <taxon>Cyanophyceae</taxon>
        <taxon>Gomontiellales</taxon>
        <taxon>Cyanothecaceae</taxon>
        <taxon>Cyanothece</taxon>
    </lineage>
</organism>
<dbReference type="Pfam" id="PF07963">
    <property type="entry name" value="N_methyl"/>
    <property type="match status" value="1"/>
</dbReference>
<reference evidence="10" key="1">
    <citation type="submission" date="2009-01" db="EMBL/GenBank/DDBJ databases">
        <title>Complete sequence of chromosome Cyanothece sp. PCC 7425.</title>
        <authorList>
            <consortium name="US DOE Joint Genome Institute"/>
            <person name="Lucas S."/>
            <person name="Copeland A."/>
            <person name="Lapidus A."/>
            <person name="Glavina del Rio T."/>
            <person name="Dalin E."/>
            <person name="Tice H."/>
            <person name="Bruce D."/>
            <person name="Goodwin L."/>
            <person name="Pitluck S."/>
            <person name="Sims D."/>
            <person name="Meineke L."/>
            <person name="Brettin T."/>
            <person name="Detter J.C."/>
            <person name="Han C."/>
            <person name="Larimer F."/>
            <person name="Land M."/>
            <person name="Hauser L."/>
            <person name="Kyrpides N."/>
            <person name="Ovchinnikova G."/>
            <person name="Liberton M."/>
            <person name="Stoeckel J."/>
            <person name="Banerjee A."/>
            <person name="Singh A."/>
            <person name="Page L."/>
            <person name="Sato H."/>
            <person name="Zhao L."/>
            <person name="Sherman L."/>
            <person name="Pakrasi H."/>
            <person name="Richardson P."/>
        </authorList>
    </citation>
    <scope>NUCLEOTIDE SEQUENCE</scope>
    <source>
        <strain evidence="10">PCC 7425</strain>
    </source>
</reference>
<evidence type="ECO:0000256" key="8">
    <source>
        <dbReference type="SAM" id="Phobius"/>
    </source>
</evidence>
<evidence type="ECO:0000256" key="2">
    <source>
        <dbReference type="ARBA" id="ARBA00022475"/>
    </source>
</evidence>
<evidence type="ECO:0000256" key="6">
    <source>
        <dbReference type="ARBA" id="ARBA00022989"/>
    </source>
</evidence>
<dbReference type="InterPro" id="IPR045584">
    <property type="entry name" value="Pilin-like"/>
</dbReference>
<keyword evidence="6 8" id="KW-1133">Transmembrane helix</keyword>
<keyword evidence="3" id="KW-0488">Methylation</keyword>
<keyword evidence="4" id="KW-0997">Cell inner membrane</keyword>
<feature type="transmembrane region" description="Helical" evidence="8">
    <location>
        <begin position="12"/>
        <end position="33"/>
    </location>
</feature>
<evidence type="ECO:0000256" key="3">
    <source>
        <dbReference type="ARBA" id="ARBA00022481"/>
    </source>
</evidence>
<dbReference type="eggNOG" id="COG4970">
    <property type="taxonomic scope" value="Bacteria"/>
</dbReference>
<dbReference type="Gene3D" id="3.30.700.10">
    <property type="entry name" value="Glycoprotein, Type 4 Pilin"/>
    <property type="match status" value="1"/>
</dbReference>
<keyword evidence="7 8" id="KW-0472">Membrane</keyword>
<dbReference type="SUPFAM" id="SSF54523">
    <property type="entry name" value="Pili subunits"/>
    <property type="match status" value="1"/>
</dbReference>
<proteinExistence type="predicted"/>
<evidence type="ECO:0000256" key="4">
    <source>
        <dbReference type="ARBA" id="ARBA00022519"/>
    </source>
</evidence>